<evidence type="ECO:0000259" key="1">
    <source>
        <dbReference type="Pfam" id="PF22936"/>
    </source>
</evidence>
<reference evidence="2" key="1">
    <citation type="journal article" date="2019" name="Sci. Rep.">
        <title>Draft genome of Tanacetum cinerariifolium, the natural source of mosquito coil.</title>
        <authorList>
            <person name="Yamashiro T."/>
            <person name="Shiraishi A."/>
            <person name="Satake H."/>
            <person name="Nakayama K."/>
        </authorList>
    </citation>
    <scope>NUCLEOTIDE SEQUENCE</scope>
</reference>
<dbReference type="InterPro" id="IPR054722">
    <property type="entry name" value="PolX-like_BBD"/>
</dbReference>
<accession>A0A699PWM7</accession>
<organism evidence="2">
    <name type="scientific">Tanacetum cinerariifolium</name>
    <name type="common">Dalmatian daisy</name>
    <name type="synonym">Chrysanthemum cinerariifolium</name>
    <dbReference type="NCBI Taxonomy" id="118510"/>
    <lineage>
        <taxon>Eukaryota</taxon>
        <taxon>Viridiplantae</taxon>
        <taxon>Streptophyta</taxon>
        <taxon>Embryophyta</taxon>
        <taxon>Tracheophyta</taxon>
        <taxon>Spermatophyta</taxon>
        <taxon>Magnoliopsida</taxon>
        <taxon>eudicotyledons</taxon>
        <taxon>Gunneridae</taxon>
        <taxon>Pentapetalae</taxon>
        <taxon>asterids</taxon>
        <taxon>campanulids</taxon>
        <taxon>Asterales</taxon>
        <taxon>Asteraceae</taxon>
        <taxon>Asteroideae</taxon>
        <taxon>Anthemideae</taxon>
        <taxon>Anthemidinae</taxon>
        <taxon>Tanacetum</taxon>
    </lineage>
</organism>
<gene>
    <name evidence="2" type="ORF">Tci_826262</name>
</gene>
<feature type="non-terminal residue" evidence="2">
    <location>
        <position position="1"/>
    </location>
</feature>
<sequence length="223" mass="24885">SVSKLCFICGSGTHLIKDCDFYETQMANKIVGIGVGPVHIRNNVNHQNQFVPQAVLLRTGKVNIHHARPQPVTTGKRKVFALVPAGRQNRPFSVSTDRGYSPSISSDDEVEGIFDSGCSRSMTGNKERLDDFREIQGGKVTFGGGEGRITGKGTIRTPTLNFENVYYVKELQQFNSFSISQICDKKNRVLFTDTECLVLSKDFKLPDKSMVVLRVPRKHNLYT</sequence>
<protein>
    <submittedName>
        <fullName evidence="2">Ribonuclease H-like domain-containing protein</fullName>
    </submittedName>
</protein>
<feature type="non-terminal residue" evidence="2">
    <location>
        <position position="223"/>
    </location>
</feature>
<feature type="domain" description="Retrovirus-related Pol polyprotein from transposon TNT 1-94-like beta-barrel" evidence="1">
    <location>
        <begin position="113"/>
        <end position="185"/>
    </location>
</feature>
<dbReference type="EMBL" id="BKCJ010960663">
    <property type="protein sequence ID" value="GFC54292.1"/>
    <property type="molecule type" value="Genomic_DNA"/>
</dbReference>
<proteinExistence type="predicted"/>
<dbReference type="Pfam" id="PF22936">
    <property type="entry name" value="Pol_BBD"/>
    <property type="match status" value="1"/>
</dbReference>
<evidence type="ECO:0000313" key="2">
    <source>
        <dbReference type="EMBL" id="GFC54292.1"/>
    </source>
</evidence>
<dbReference type="AlphaFoldDB" id="A0A699PWM7"/>
<name>A0A699PWM7_TANCI</name>
<comment type="caution">
    <text evidence="2">The sequence shown here is derived from an EMBL/GenBank/DDBJ whole genome shotgun (WGS) entry which is preliminary data.</text>
</comment>